<dbReference type="Pfam" id="PF00560">
    <property type="entry name" value="LRR_1"/>
    <property type="match status" value="2"/>
</dbReference>
<reference evidence="13 14" key="1">
    <citation type="submission" date="2019-03" db="EMBL/GenBank/DDBJ databases">
        <title>An improved genome assembly of the fluke Schistosoma japonicum.</title>
        <authorList>
            <person name="Hu W."/>
            <person name="Luo F."/>
            <person name="Yin M."/>
            <person name="Mo X."/>
            <person name="Sun C."/>
            <person name="Wu Q."/>
            <person name="Zhu B."/>
            <person name="Xiang M."/>
            <person name="Wang J."/>
            <person name="Wang Y."/>
            <person name="Zhang T."/>
            <person name="Xu B."/>
            <person name="Zheng H."/>
            <person name="Feng Z."/>
        </authorList>
    </citation>
    <scope>NUCLEOTIDE SEQUENCE [LARGE SCALE GENOMIC DNA]</scope>
    <source>
        <strain evidence="13">HuSjv2</strain>
        <tissue evidence="13">Worms</tissue>
    </source>
</reference>
<evidence type="ECO:0000256" key="6">
    <source>
        <dbReference type="ARBA" id="ARBA00022729"/>
    </source>
</evidence>
<organism evidence="13 14">
    <name type="scientific">Schistosoma japonicum</name>
    <name type="common">Blood fluke</name>
    <dbReference type="NCBI Taxonomy" id="6182"/>
    <lineage>
        <taxon>Eukaryota</taxon>
        <taxon>Metazoa</taxon>
        <taxon>Spiralia</taxon>
        <taxon>Lophotrochozoa</taxon>
        <taxon>Platyhelminthes</taxon>
        <taxon>Trematoda</taxon>
        <taxon>Digenea</taxon>
        <taxon>Strigeidida</taxon>
        <taxon>Schistosomatoidea</taxon>
        <taxon>Schistosomatidae</taxon>
        <taxon>Schistosoma</taxon>
    </lineage>
</organism>
<evidence type="ECO:0000256" key="1">
    <source>
        <dbReference type="ARBA" id="ARBA00004162"/>
    </source>
</evidence>
<dbReference type="Proteomes" id="UP000311919">
    <property type="component" value="Unassembled WGS sequence"/>
</dbReference>
<keyword evidence="8" id="KW-1133">Transmembrane helix</keyword>
<evidence type="ECO:0000256" key="5">
    <source>
        <dbReference type="ARBA" id="ARBA00022692"/>
    </source>
</evidence>
<dbReference type="AlphaFoldDB" id="A0A4Z2D1N2"/>
<dbReference type="EMBL" id="SKCS01000359">
    <property type="protein sequence ID" value="TNN10402.1"/>
    <property type="molecule type" value="Genomic_DNA"/>
</dbReference>
<proteinExistence type="predicted"/>
<dbReference type="Gene3D" id="3.80.10.10">
    <property type="entry name" value="Ribonuclease Inhibitor"/>
    <property type="match status" value="1"/>
</dbReference>
<evidence type="ECO:0000256" key="2">
    <source>
        <dbReference type="ARBA" id="ARBA00022448"/>
    </source>
</evidence>
<evidence type="ECO:0000313" key="14">
    <source>
        <dbReference type="Proteomes" id="UP000311919"/>
    </source>
</evidence>
<dbReference type="Pfam" id="PF13855">
    <property type="entry name" value="LRR_8"/>
    <property type="match status" value="1"/>
</dbReference>
<evidence type="ECO:0000256" key="8">
    <source>
        <dbReference type="ARBA" id="ARBA00022989"/>
    </source>
</evidence>
<keyword evidence="12" id="KW-0407">Ion channel</keyword>
<dbReference type="InterPro" id="IPR032675">
    <property type="entry name" value="LRR_dom_sf"/>
</dbReference>
<dbReference type="PANTHER" id="PTHR46473:SF10">
    <property type="entry name" value="LD45603P-RELATED"/>
    <property type="match status" value="1"/>
</dbReference>
<keyword evidence="6" id="KW-0732">Signal</keyword>
<keyword evidence="11" id="KW-1015">Disulfide bond</keyword>
<sequence>MESVILFRRPRKMINSKLSKCNYVKNSQKFKYSMISMSSTSNNTLHTLNNMKFSLINTKSNYINKNKIKHFNKHVKQSNNNNSFNCLLIKNYHTTNNNYTKNQYQLEITNQLQLSNHTQIRHDLHQLKCINNNNNNNNNERKFTKYSFNDILQLIPKSIKRLPLHHSLLLIANELKNVLMKTTTNMDIICSIQKLPKFGHQSINQYNNHNNNHYYVIILKEKINNNEIICSSEDNSMKLRKFSKNIKCNAFNETTNIKPEQVKLLESYYSGGNSVSLEACQLKYLPDLSSFYITLRFLNLSRNYLEDLPNDFCFLNNLEFLSLRFNPLRKVPRSIVKLKNLKSLNLSYCLIESLSYKFYDLTSLELLDLSYNRLEYLDSRINRLEHLKVLTLSGNDLLGIPPGLLCLCEKTLECLNLDNNPLLCLLPKELHNNTSIKIQSLKVLVNLKIRDRLHSNNLQNHEVHNDNSQQCLLITSLHENNQNVFKFQTISNKEESNLFNNLLIPIGSCCWCGLDRYDQNTTICKHCVDVFNYTTVPISILCCGIQCLNEVNKCSTAEQFAKRFYKSY</sequence>
<dbReference type="PANTHER" id="PTHR46473">
    <property type="entry name" value="GH08155P"/>
    <property type="match status" value="1"/>
</dbReference>
<dbReference type="GO" id="GO:0034220">
    <property type="term" value="P:monoatomic ion transmembrane transport"/>
    <property type="evidence" value="ECO:0007669"/>
    <property type="project" value="UniProtKB-KW"/>
</dbReference>
<keyword evidence="3" id="KW-1003">Cell membrane</keyword>
<keyword evidence="10" id="KW-0472">Membrane</keyword>
<comment type="subcellular location">
    <subcellularLocation>
        <location evidence="1">Cell membrane</location>
        <topology evidence="1">Single-pass membrane protein</topology>
    </subcellularLocation>
</comment>
<keyword evidence="9" id="KW-0406">Ion transport</keyword>
<evidence type="ECO:0000313" key="13">
    <source>
        <dbReference type="EMBL" id="TNN10402.1"/>
    </source>
</evidence>
<dbReference type="PROSITE" id="PS51450">
    <property type="entry name" value="LRR"/>
    <property type="match status" value="1"/>
</dbReference>
<evidence type="ECO:0000256" key="11">
    <source>
        <dbReference type="ARBA" id="ARBA00023157"/>
    </source>
</evidence>
<gene>
    <name evidence="13" type="ORF">EWB00_005366</name>
</gene>
<keyword evidence="4" id="KW-0433">Leucine-rich repeat</keyword>
<keyword evidence="5" id="KW-0812">Transmembrane</keyword>
<keyword evidence="7" id="KW-0677">Repeat</keyword>
<accession>A0A4Z2D1N2</accession>
<evidence type="ECO:0000256" key="4">
    <source>
        <dbReference type="ARBA" id="ARBA00022614"/>
    </source>
</evidence>
<evidence type="ECO:0000256" key="10">
    <source>
        <dbReference type="ARBA" id="ARBA00023136"/>
    </source>
</evidence>
<dbReference type="SUPFAM" id="SSF52075">
    <property type="entry name" value="Outer arm dynein light chain 1"/>
    <property type="match status" value="1"/>
</dbReference>
<name>A0A4Z2D1N2_SCHJA</name>
<evidence type="ECO:0000256" key="9">
    <source>
        <dbReference type="ARBA" id="ARBA00023065"/>
    </source>
</evidence>
<evidence type="ECO:0000256" key="3">
    <source>
        <dbReference type="ARBA" id="ARBA00022475"/>
    </source>
</evidence>
<dbReference type="InterPro" id="IPR001611">
    <property type="entry name" value="Leu-rich_rpt"/>
</dbReference>
<protein>
    <submittedName>
        <fullName evidence="13">Leucine-rich repeat-containing protein</fullName>
    </submittedName>
</protein>
<evidence type="ECO:0000256" key="7">
    <source>
        <dbReference type="ARBA" id="ARBA00022737"/>
    </source>
</evidence>
<dbReference type="InterPro" id="IPR051432">
    <property type="entry name" value="KCNMA1_auxiliary"/>
</dbReference>
<dbReference type="PRINTS" id="PR00019">
    <property type="entry name" value="LEURICHRPT"/>
</dbReference>
<dbReference type="InterPro" id="IPR003591">
    <property type="entry name" value="Leu-rich_rpt_typical-subtyp"/>
</dbReference>
<dbReference type="STRING" id="6182.A0A4Z2D1N2"/>
<dbReference type="OrthoDB" id="660555at2759"/>
<evidence type="ECO:0000256" key="12">
    <source>
        <dbReference type="ARBA" id="ARBA00023303"/>
    </source>
</evidence>
<dbReference type="SMART" id="SM00369">
    <property type="entry name" value="LRR_TYP"/>
    <property type="match status" value="5"/>
</dbReference>
<keyword evidence="14" id="KW-1185">Reference proteome</keyword>
<dbReference type="GO" id="GO:0005886">
    <property type="term" value="C:plasma membrane"/>
    <property type="evidence" value="ECO:0007669"/>
    <property type="project" value="UniProtKB-SubCell"/>
</dbReference>
<comment type="caution">
    <text evidence="13">The sequence shown here is derived from an EMBL/GenBank/DDBJ whole genome shotgun (WGS) entry which is preliminary data.</text>
</comment>
<keyword evidence="2" id="KW-0813">Transport</keyword>